<evidence type="ECO:0000313" key="3">
    <source>
        <dbReference type="EMBL" id="KGM51881.1"/>
    </source>
</evidence>
<gene>
    <name evidence="3" type="ORF">N792_09660</name>
</gene>
<sequence length="343" mass="38902">MQSLTRWLSYAFAVGTHYSGMDRLYRKFAGGGLVVLMLHRLREEHDPYPLSTTRPTLRQLIHWLRQRNALVSLDDGLRALSDPRHARTGYAITFDDGYRDNLRLTEGDLASVPAVVYLATGHVGGEPIWAYQLTHAIDARTRDHLDMADLGLGHFDLADPVDQERAYAWLPPRLKQLSQEQLEARIALIFEQLQPQPTPSEQREMLDWDDVRRLDARGVAIGGHTRSHVLLSGVDEATARDEIKASHAHISRELKVAPRHFAYPNGTLDDFGERDARLVRDAGFHSAVTTLEGVNRFGVDPFWLRRYNVHEARYRAPSGHLSKALFFSDTSGLLSWLKTRARA</sequence>
<dbReference type="Proteomes" id="UP000030017">
    <property type="component" value="Unassembled WGS sequence"/>
</dbReference>
<dbReference type="InterPro" id="IPR051398">
    <property type="entry name" value="Polysacch_Deacetylase"/>
</dbReference>
<keyword evidence="1" id="KW-0732">Signal</keyword>
<dbReference type="PANTHER" id="PTHR34216">
    <property type="match status" value="1"/>
</dbReference>
<feature type="domain" description="NodB homology" evidence="2">
    <location>
        <begin position="92"/>
        <end position="270"/>
    </location>
</feature>
<dbReference type="SUPFAM" id="SSF88713">
    <property type="entry name" value="Glycoside hydrolase/deacetylase"/>
    <property type="match status" value="1"/>
</dbReference>
<accession>A0A0A0ELN1</accession>
<dbReference type="EMBL" id="AVPS01000005">
    <property type="protein sequence ID" value="KGM51881.1"/>
    <property type="molecule type" value="Genomic_DNA"/>
</dbReference>
<dbReference type="Gene3D" id="3.20.20.370">
    <property type="entry name" value="Glycoside hydrolase/deacetylase"/>
    <property type="match status" value="1"/>
</dbReference>
<dbReference type="PANTHER" id="PTHR34216:SF7">
    <property type="entry name" value="POLY-BETA-1,6-N-ACETYL-D-GLUCOSAMINE N-DEACETYLASE"/>
    <property type="match status" value="1"/>
</dbReference>
<dbReference type="CDD" id="cd10918">
    <property type="entry name" value="CE4_NodB_like_5s_6s"/>
    <property type="match status" value="1"/>
</dbReference>
<dbReference type="InterPro" id="IPR002509">
    <property type="entry name" value="NODB_dom"/>
</dbReference>
<organism evidence="3 4">
    <name type="scientific">Lysobacter concretionis Ko07 = DSM 16239</name>
    <dbReference type="NCBI Taxonomy" id="1122185"/>
    <lineage>
        <taxon>Bacteria</taxon>
        <taxon>Pseudomonadati</taxon>
        <taxon>Pseudomonadota</taxon>
        <taxon>Gammaproteobacteria</taxon>
        <taxon>Lysobacterales</taxon>
        <taxon>Lysobacteraceae</taxon>
        <taxon>Novilysobacter</taxon>
    </lineage>
</organism>
<protein>
    <recommendedName>
        <fullName evidence="2">NodB homology domain-containing protein</fullName>
    </recommendedName>
</protein>
<evidence type="ECO:0000259" key="2">
    <source>
        <dbReference type="Pfam" id="PF01522"/>
    </source>
</evidence>
<evidence type="ECO:0000313" key="4">
    <source>
        <dbReference type="Proteomes" id="UP000030017"/>
    </source>
</evidence>
<dbReference type="Pfam" id="PF01522">
    <property type="entry name" value="Polysacc_deac_1"/>
    <property type="match status" value="1"/>
</dbReference>
<comment type="caution">
    <text evidence="3">The sequence shown here is derived from an EMBL/GenBank/DDBJ whole genome shotgun (WGS) entry which is preliminary data.</text>
</comment>
<name>A0A0A0ELN1_9GAMM</name>
<dbReference type="InterPro" id="IPR011330">
    <property type="entry name" value="Glyco_hydro/deAcase_b/a-brl"/>
</dbReference>
<dbReference type="eggNOG" id="COG0726">
    <property type="taxonomic scope" value="Bacteria"/>
</dbReference>
<reference evidence="3 4" key="1">
    <citation type="submission" date="2013-08" db="EMBL/GenBank/DDBJ databases">
        <title>Genome sequencing of Lysobacter.</title>
        <authorList>
            <person name="Zhang S."/>
            <person name="Wang G."/>
        </authorList>
    </citation>
    <scope>NUCLEOTIDE SEQUENCE [LARGE SCALE GENOMIC DNA]</scope>
    <source>
        <strain evidence="3 4">Ko07</strain>
    </source>
</reference>
<dbReference type="AlphaFoldDB" id="A0A0A0ELN1"/>
<proteinExistence type="predicted"/>
<dbReference type="GO" id="GO:0005975">
    <property type="term" value="P:carbohydrate metabolic process"/>
    <property type="evidence" value="ECO:0007669"/>
    <property type="project" value="InterPro"/>
</dbReference>
<dbReference type="GO" id="GO:0016810">
    <property type="term" value="F:hydrolase activity, acting on carbon-nitrogen (but not peptide) bonds"/>
    <property type="evidence" value="ECO:0007669"/>
    <property type="project" value="InterPro"/>
</dbReference>
<dbReference type="STRING" id="1122185.N792_09660"/>
<evidence type="ECO:0000256" key="1">
    <source>
        <dbReference type="ARBA" id="ARBA00022729"/>
    </source>
</evidence>
<keyword evidence="4" id="KW-1185">Reference proteome</keyword>